<gene>
    <name evidence="1" type="ORF">BCM02_1101</name>
</gene>
<evidence type="ECO:0000313" key="2">
    <source>
        <dbReference type="Proteomes" id="UP000323257"/>
    </source>
</evidence>
<organism evidence="1 2">
    <name type="scientific">Paenibacillus methanolicus</name>
    <dbReference type="NCBI Taxonomy" id="582686"/>
    <lineage>
        <taxon>Bacteria</taxon>
        <taxon>Bacillati</taxon>
        <taxon>Bacillota</taxon>
        <taxon>Bacilli</taxon>
        <taxon>Bacillales</taxon>
        <taxon>Paenibacillaceae</taxon>
        <taxon>Paenibacillus</taxon>
    </lineage>
</organism>
<dbReference type="AlphaFoldDB" id="A0A5S5BXY7"/>
<dbReference type="EMBL" id="VNHS01000010">
    <property type="protein sequence ID" value="TYP71052.1"/>
    <property type="molecule type" value="Genomic_DNA"/>
</dbReference>
<name>A0A5S5BXY7_9BACL</name>
<keyword evidence="2" id="KW-1185">Reference proteome</keyword>
<sequence>MGITWIDIYHRGETMTELKEFIRFLNVLESKRIFYKLSKVRPEGVMVEVAVPGQRWEIEFLEDGTVEVEKFNSDGSYYDGKEFENLLRDFSD</sequence>
<protein>
    <submittedName>
        <fullName evidence="1">Uncharacterized protein</fullName>
    </submittedName>
</protein>
<dbReference type="Proteomes" id="UP000323257">
    <property type="component" value="Unassembled WGS sequence"/>
</dbReference>
<proteinExistence type="predicted"/>
<comment type="caution">
    <text evidence="1">The sequence shown here is derived from an EMBL/GenBank/DDBJ whole genome shotgun (WGS) entry which is preliminary data.</text>
</comment>
<evidence type="ECO:0000313" key="1">
    <source>
        <dbReference type="EMBL" id="TYP71052.1"/>
    </source>
</evidence>
<reference evidence="1 2" key="1">
    <citation type="submission" date="2019-07" db="EMBL/GenBank/DDBJ databases">
        <title>Genomic Encyclopedia of Type Strains, Phase III (KMG-III): the genomes of soil and plant-associated and newly described type strains.</title>
        <authorList>
            <person name="Whitman W."/>
        </authorList>
    </citation>
    <scope>NUCLEOTIDE SEQUENCE [LARGE SCALE GENOMIC DNA]</scope>
    <source>
        <strain evidence="1 2">BL24</strain>
    </source>
</reference>
<accession>A0A5S5BXY7</accession>